<gene>
    <name evidence="1" type="ORF">Tci_688176</name>
</gene>
<dbReference type="EMBL" id="BKCJ010565471">
    <property type="protein sequence ID" value="GFB16205.1"/>
    <property type="molecule type" value="Genomic_DNA"/>
</dbReference>
<evidence type="ECO:0000313" key="1">
    <source>
        <dbReference type="EMBL" id="GFB16205.1"/>
    </source>
</evidence>
<evidence type="ECO:0008006" key="2">
    <source>
        <dbReference type="Google" id="ProtNLM"/>
    </source>
</evidence>
<comment type="caution">
    <text evidence="1">The sequence shown here is derived from an EMBL/GenBank/DDBJ whole genome shotgun (WGS) entry which is preliminary data.</text>
</comment>
<protein>
    <recommendedName>
        <fullName evidence="2">Retrovirus-related Pol polyprotein from transposon TNT 1-94</fullName>
    </recommendedName>
</protein>
<reference evidence="1" key="1">
    <citation type="journal article" date="2019" name="Sci. Rep.">
        <title>Draft genome of Tanacetum cinerariifolium, the natural source of mosquito coil.</title>
        <authorList>
            <person name="Yamashiro T."/>
            <person name="Shiraishi A."/>
            <person name="Satake H."/>
            <person name="Nakayama K."/>
        </authorList>
    </citation>
    <scope>NUCLEOTIDE SEQUENCE</scope>
</reference>
<dbReference type="AlphaFoldDB" id="A0A699L222"/>
<sequence>MYDSWASRICLFIKRKKNGRMMLDLVDEGPLVYPIVVGEDGQTRPKKYFELTEEQQLQDDWDVQETNIILHGLPPYVNGYNLNGNYDAGQSKAVKCYNYLGEGYMTKQCTQPKRPRSFAWFKEKLMLVEAQEASQILEEEQLAFIADPGITN</sequence>
<proteinExistence type="predicted"/>
<accession>A0A699L222</accession>
<organism evidence="1">
    <name type="scientific">Tanacetum cinerariifolium</name>
    <name type="common">Dalmatian daisy</name>
    <name type="synonym">Chrysanthemum cinerariifolium</name>
    <dbReference type="NCBI Taxonomy" id="118510"/>
    <lineage>
        <taxon>Eukaryota</taxon>
        <taxon>Viridiplantae</taxon>
        <taxon>Streptophyta</taxon>
        <taxon>Embryophyta</taxon>
        <taxon>Tracheophyta</taxon>
        <taxon>Spermatophyta</taxon>
        <taxon>Magnoliopsida</taxon>
        <taxon>eudicotyledons</taxon>
        <taxon>Gunneridae</taxon>
        <taxon>Pentapetalae</taxon>
        <taxon>asterids</taxon>
        <taxon>campanulids</taxon>
        <taxon>Asterales</taxon>
        <taxon>Asteraceae</taxon>
        <taxon>Asteroideae</taxon>
        <taxon>Anthemideae</taxon>
        <taxon>Anthemidinae</taxon>
        <taxon>Tanacetum</taxon>
    </lineage>
</organism>
<name>A0A699L222_TANCI</name>